<gene>
    <name evidence="2" type="ORF">EKO27_g9374</name>
</gene>
<name>A0A439CU81_9PEZI</name>
<feature type="compositionally biased region" description="Low complexity" evidence="1">
    <location>
        <begin position="103"/>
        <end position="113"/>
    </location>
</feature>
<evidence type="ECO:0000313" key="3">
    <source>
        <dbReference type="Proteomes" id="UP000286045"/>
    </source>
</evidence>
<proteinExistence type="predicted"/>
<reference evidence="2 3" key="1">
    <citation type="submission" date="2018-12" db="EMBL/GenBank/DDBJ databases">
        <title>Draft genome sequence of Xylaria grammica IHI A82.</title>
        <authorList>
            <person name="Buettner E."/>
            <person name="Kellner H."/>
        </authorList>
    </citation>
    <scope>NUCLEOTIDE SEQUENCE [LARGE SCALE GENOMIC DNA]</scope>
    <source>
        <strain evidence="2 3">IHI A82</strain>
    </source>
</reference>
<organism evidence="2 3">
    <name type="scientific">Xylaria grammica</name>
    <dbReference type="NCBI Taxonomy" id="363999"/>
    <lineage>
        <taxon>Eukaryota</taxon>
        <taxon>Fungi</taxon>
        <taxon>Dikarya</taxon>
        <taxon>Ascomycota</taxon>
        <taxon>Pezizomycotina</taxon>
        <taxon>Sordariomycetes</taxon>
        <taxon>Xylariomycetidae</taxon>
        <taxon>Xylariales</taxon>
        <taxon>Xylariaceae</taxon>
        <taxon>Xylaria</taxon>
    </lineage>
</organism>
<dbReference type="AlphaFoldDB" id="A0A439CU81"/>
<feature type="compositionally biased region" description="Basic and acidic residues" evidence="1">
    <location>
        <begin position="71"/>
        <end position="86"/>
    </location>
</feature>
<feature type="region of interest" description="Disordered" evidence="1">
    <location>
        <begin position="1"/>
        <end position="134"/>
    </location>
</feature>
<dbReference type="Proteomes" id="UP000286045">
    <property type="component" value="Unassembled WGS sequence"/>
</dbReference>
<feature type="compositionally biased region" description="Polar residues" evidence="1">
    <location>
        <begin position="1"/>
        <end position="11"/>
    </location>
</feature>
<accession>A0A439CU81</accession>
<keyword evidence="3" id="KW-1185">Reference proteome</keyword>
<evidence type="ECO:0000313" key="2">
    <source>
        <dbReference type="EMBL" id="RWA05738.1"/>
    </source>
</evidence>
<comment type="caution">
    <text evidence="2">The sequence shown here is derived from an EMBL/GenBank/DDBJ whole genome shotgun (WGS) entry which is preliminary data.</text>
</comment>
<feature type="compositionally biased region" description="Basic and acidic residues" evidence="1">
    <location>
        <begin position="116"/>
        <end position="130"/>
    </location>
</feature>
<sequence>MARAARSTQTKGVDGSMNRRRSARRETLGVGEIVDAEEVGDKSEETKPAVKRGLECNASLPAAELRRSKRVKSDGVPKPHEAAKAEKKGKKKKQGVKKEDDVSPPLLSLPPVKVKVKVETDDGNGDDDKGIVTTTLSRTKAAADLQAKKLKSYAQFAEARQSPYPDFAR</sequence>
<feature type="compositionally biased region" description="Basic and acidic residues" evidence="1">
    <location>
        <begin position="39"/>
        <end position="54"/>
    </location>
</feature>
<protein>
    <submittedName>
        <fullName evidence="2">Uncharacterized protein</fullName>
    </submittedName>
</protein>
<dbReference type="EMBL" id="RYZI01000406">
    <property type="protein sequence ID" value="RWA05738.1"/>
    <property type="molecule type" value="Genomic_DNA"/>
</dbReference>
<feature type="non-terminal residue" evidence="2">
    <location>
        <position position="169"/>
    </location>
</feature>
<evidence type="ECO:0000256" key="1">
    <source>
        <dbReference type="SAM" id="MobiDB-lite"/>
    </source>
</evidence>